<dbReference type="GO" id="GO:0004622">
    <property type="term" value="F:phosphatidylcholine lysophospholipase activity"/>
    <property type="evidence" value="ECO:0007669"/>
    <property type="project" value="TreeGrafter"/>
</dbReference>
<dbReference type="EMBL" id="SDHX01000001">
    <property type="protein sequence ID" value="RXK56437.1"/>
    <property type="molecule type" value="Genomic_DNA"/>
</dbReference>
<dbReference type="SUPFAM" id="SSF52266">
    <property type="entry name" value="SGNH hydrolase"/>
    <property type="match status" value="1"/>
</dbReference>
<dbReference type="CDD" id="cd04502">
    <property type="entry name" value="SGNH_hydrolase_like_7"/>
    <property type="match status" value="1"/>
</dbReference>
<dbReference type="InterPro" id="IPR051532">
    <property type="entry name" value="Ester_Hydrolysis_Enzymes"/>
</dbReference>
<gene>
    <name evidence="2" type="ORF">ESB00_11390</name>
</gene>
<name>A0A4Q1CBF6_9BACT</name>
<accession>A0A4Q1CBF6</accession>
<organism evidence="2 3">
    <name type="scientific">Oleiharenicola lentus</name>
    <dbReference type="NCBI Taxonomy" id="2508720"/>
    <lineage>
        <taxon>Bacteria</taxon>
        <taxon>Pseudomonadati</taxon>
        <taxon>Verrucomicrobiota</taxon>
        <taxon>Opitutia</taxon>
        <taxon>Opitutales</taxon>
        <taxon>Opitutaceae</taxon>
        <taxon>Oleiharenicola</taxon>
    </lineage>
</organism>
<protein>
    <recommendedName>
        <fullName evidence="1">SGNH hydrolase-type esterase domain-containing protein</fullName>
    </recommendedName>
</protein>
<feature type="domain" description="SGNH hydrolase-type esterase" evidence="1">
    <location>
        <begin position="89"/>
        <end position="238"/>
    </location>
</feature>
<dbReference type="PANTHER" id="PTHR30383:SF5">
    <property type="entry name" value="SGNH HYDROLASE-TYPE ESTERASE DOMAIN-CONTAINING PROTEIN"/>
    <property type="match status" value="1"/>
</dbReference>
<dbReference type="InterPro" id="IPR036514">
    <property type="entry name" value="SGNH_hydro_sf"/>
</dbReference>
<dbReference type="Pfam" id="PF13472">
    <property type="entry name" value="Lipase_GDSL_2"/>
    <property type="match status" value="1"/>
</dbReference>
<dbReference type="InterPro" id="IPR013830">
    <property type="entry name" value="SGNH_hydro"/>
</dbReference>
<dbReference type="AlphaFoldDB" id="A0A4Q1CBF6"/>
<reference evidence="2 3" key="1">
    <citation type="submission" date="2019-01" db="EMBL/GenBank/DDBJ databases">
        <title>Lacunisphaera sp. strain TWA-58.</title>
        <authorList>
            <person name="Chen W.-M."/>
        </authorList>
    </citation>
    <scope>NUCLEOTIDE SEQUENCE [LARGE SCALE GENOMIC DNA]</scope>
    <source>
        <strain evidence="2 3">TWA-58</strain>
    </source>
</reference>
<evidence type="ECO:0000313" key="2">
    <source>
        <dbReference type="EMBL" id="RXK56437.1"/>
    </source>
</evidence>
<keyword evidence="3" id="KW-1185">Reference proteome</keyword>
<evidence type="ECO:0000259" key="1">
    <source>
        <dbReference type="Pfam" id="PF13472"/>
    </source>
</evidence>
<dbReference type="Gene3D" id="3.40.50.1110">
    <property type="entry name" value="SGNH hydrolase"/>
    <property type="match status" value="1"/>
</dbReference>
<dbReference type="PANTHER" id="PTHR30383">
    <property type="entry name" value="THIOESTERASE 1/PROTEASE 1/LYSOPHOSPHOLIPASE L1"/>
    <property type="match status" value="1"/>
</dbReference>
<dbReference type="OrthoDB" id="9790057at2"/>
<comment type="caution">
    <text evidence="2">The sequence shown here is derived from an EMBL/GenBank/DDBJ whole genome shotgun (WGS) entry which is preliminary data.</text>
</comment>
<evidence type="ECO:0000313" key="3">
    <source>
        <dbReference type="Proteomes" id="UP000290218"/>
    </source>
</evidence>
<sequence>MRSGVFSDLLRCSPVAPTRFWYLLTAVKHPVLPRLLLHFTLLSTLLALFASAAPEAWLKEIDALTAHDATQPPAKGGVVFVGSSSIRLWKTLAEDFPGVPVINRGFGGSELADSVFYLDRVVLPYQPRRVVVFAGTNDLKNGRTPEAVAADFKAFRTRLHAALPEAKLLYLSITLAPSRANIHDAMRKANRLIAADCATDPRCTFVDINTPMAGDKPAPGPELFVEDQLHLNPAGYAIWTKVLAPHITAK</sequence>
<proteinExistence type="predicted"/>
<dbReference type="Proteomes" id="UP000290218">
    <property type="component" value="Unassembled WGS sequence"/>
</dbReference>